<sequence>MNFQEQIASLLQQTVHEKDEEIKTLKEQNERLREENEKLKQIKSSDSQFTSNRFGEVRNRATELKKVLEEFLEHPNRPIIQRPYISPISIPNSNIDVNKPSTSTNEPPKIRSGPADEPSANVTNHINHINRTNFNSQEDFGVRVYARQDFRPETDTDIVVQATQAEETLRQQQHYNGHNGHVHNGHSHNLPSVLPLNNNGRRFNGHNNGYNNVNGLNNNNNNRTRNNHNNNNNSKYTIFISWPGSATIESLRELFENCNIDVADIRYTAPKQFAHVDLKSEAALSKAMALNGEVKDKNQGALRVEHGKPRSSNNNTTENGQRTQNQNKNNYNRQNNKNVNGYNSNLIPKYNNNKYTTGYNNHHNNPNNHNNGSNQYTTDE</sequence>
<gene>
    <name evidence="3" type="ORF">C1645_751003</name>
</gene>
<evidence type="ECO:0000256" key="2">
    <source>
        <dbReference type="SAM" id="MobiDB-lite"/>
    </source>
</evidence>
<evidence type="ECO:0008006" key="5">
    <source>
        <dbReference type="Google" id="ProtNLM"/>
    </source>
</evidence>
<feature type="non-terminal residue" evidence="3">
    <location>
        <position position="380"/>
    </location>
</feature>
<dbReference type="GO" id="GO:0003676">
    <property type="term" value="F:nucleic acid binding"/>
    <property type="evidence" value="ECO:0007669"/>
    <property type="project" value="InterPro"/>
</dbReference>
<protein>
    <recommendedName>
        <fullName evidence="5">RRM domain-containing protein</fullName>
    </recommendedName>
</protein>
<dbReference type="SUPFAM" id="SSF54928">
    <property type="entry name" value="RNA-binding domain, RBD"/>
    <property type="match status" value="1"/>
</dbReference>
<feature type="region of interest" description="Disordered" evidence="2">
    <location>
        <begin position="295"/>
        <end position="380"/>
    </location>
</feature>
<reference evidence="3 4" key="1">
    <citation type="submission" date="2018-06" db="EMBL/GenBank/DDBJ databases">
        <title>Comparative genomics reveals the genomic features of Rhizophagus irregularis, R. cerebriforme, R. diaphanum and Gigaspora rosea, and their symbiotic lifestyle signature.</title>
        <authorList>
            <person name="Morin E."/>
            <person name="San Clemente H."/>
            <person name="Chen E.C.H."/>
            <person name="De La Providencia I."/>
            <person name="Hainaut M."/>
            <person name="Kuo A."/>
            <person name="Kohler A."/>
            <person name="Murat C."/>
            <person name="Tang N."/>
            <person name="Roy S."/>
            <person name="Loubradou J."/>
            <person name="Henrissat B."/>
            <person name="Grigoriev I.V."/>
            <person name="Corradi N."/>
            <person name="Roux C."/>
            <person name="Martin F.M."/>
        </authorList>
    </citation>
    <scope>NUCLEOTIDE SEQUENCE [LARGE SCALE GENOMIC DNA]</scope>
    <source>
        <strain evidence="3 4">DAOM 227022</strain>
    </source>
</reference>
<evidence type="ECO:0000313" key="4">
    <source>
        <dbReference type="Proteomes" id="UP000265703"/>
    </source>
</evidence>
<dbReference type="Gene3D" id="3.30.70.330">
    <property type="match status" value="1"/>
</dbReference>
<feature type="coiled-coil region" evidence="1">
    <location>
        <begin position="8"/>
        <end position="45"/>
    </location>
</feature>
<organism evidence="3 4">
    <name type="scientific">Glomus cerebriforme</name>
    <dbReference type="NCBI Taxonomy" id="658196"/>
    <lineage>
        <taxon>Eukaryota</taxon>
        <taxon>Fungi</taxon>
        <taxon>Fungi incertae sedis</taxon>
        <taxon>Mucoromycota</taxon>
        <taxon>Glomeromycotina</taxon>
        <taxon>Glomeromycetes</taxon>
        <taxon>Glomerales</taxon>
        <taxon>Glomeraceae</taxon>
        <taxon>Glomus</taxon>
    </lineage>
</organism>
<feature type="compositionally biased region" description="Basic and acidic residues" evidence="2">
    <location>
        <begin position="295"/>
        <end position="308"/>
    </location>
</feature>
<accession>A0A397TM51</accession>
<dbReference type="OrthoDB" id="2446106at2759"/>
<keyword evidence="4" id="KW-1185">Reference proteome</keyword>
<name>A0A397TM51_9GLOM</name>
<dbReference type="InterPro" id="IPR035979">
    <property type="entry name" value="RBD_domain_sf"/>
</dbReference>
<proteinExistence type="predicted"/>
<dbReference type="EMBL" id="QKYT01000022">
    <property type="protein sequence ID" value="RIA98006.1"/>
    <property type="molecule type" value="Genomic_DNA"/>
</dbReference>
<dbReference type="Proteomes" id="UP000265703">
    <property type="component" value="Unassembled WGS sequence"/>
</dbReference>
<feature type="region of interest" description="Disordered" evidence="2">
    <location>
        <begin position="91"/>
        <end position="118"/>
    </location>
</feature>
<feature type="compositionally biased region" description="Low complexity" evidence="2">
    <location>
        <begin position="321"/>
        <end position="372"/>
    </location>
</feature>
<keyword evidence="1" id="KW-0175">Coiled coil</keyword>
<evidence type="ECO:0000256" key="1">
    <source>
        <dbReference type="SAM" id="Coils"/>
    </source>
</evidence>
<comment type="caution">
    <text evidence="3">The sequence shown here is derived from an EMBL/GenBank/DDBJ whole genome shotgun (WGS) entry which is preliminary data.</text>
</comment>
<dbReference type="InterPro" id="IPR012677">
    <property type="entry name" value="Nucleotide-bd_a/b_plait_sf"/>
</dbReference>
<evidence type="ECO:0000313" key="3">
    <source>
        <dbReference type="EMBL" id="RIA98006.1"/>
    </source>
</evidence>
<feature type="compositionally biased region" description="Polar residues" evidence="2">
    <location>
        <begin position="310"/>
        <end position="320"/>
    </location>
</feature>
<dbReference type="AlphaFoldDB" id="A0A397TM51"/>